<evidence type="ECO:0000313" key="2">
    <source>
        <dbReference type="EMBL" id="MCO6158419.1"/>
    </source>
</evidence>
<dbReference type="Proteomes" id="UP001523401">
    <property type="component" value="Unassembled WGS sequence"/>
</dbReference>
<organism evidence="2 3">
    <name type="scientific">Asaia lannensis NBRC 102526</name>
    <dbReference type="NCBI Taxonomy" id="1307926"/>
    <lineage>
        <taxon>Bacteria</taxon>
        <taxon>Pseudomonadati</taxon>
        <taxon>Pseudomonadota</taxon>
        <taxon>Alphaproteobacteria</taxon>
        <taxon>Acetobacterales</taxon>
        <taxon>Acetobacteraceae</taxon>
        <taxon>Asaia</taxon>
    </lineage>
</organism>
<protein>
    <submittedName>
        <fullName evidence="2">Hint domain-containing protein</fullName>
    </submittedName>
</protein>
<reference evidence="2 3" key="1">
    <citation type="submission" date="2022-06" db="EMBL/GenBank/DDBJ databases">
        <title>Whole-genome of Asaia lannensis strain LMG 27011T.</title>
        <authorList>
            <person name="Sombolestani A."/>
        </authorList>
    </citation>
    <scope>NUCLEOTIDE SEQUENCE [LARGE SCALE GENOMIC DNA]</scope>
    <source>
        <strain evidence="2 3">NBRC 102526</strain>
    </source>
</reference>
<evidence type="ECO:0000259" key="1">
    <source>
        <dbReference type="Pfam" id="PF13403"/>
    </source>
</evidence>
<dbReference type="Pfam" id="PF13403">
    <property type="entry name" value="Hint_2"/>
    <property type="match status" value="1"/>
</dbReference>
<accession>A0ABT1CC19</accession>
<name>A0ABT1CC19_9PROT</name>
<gene>
    <name evidence="2" type="ORF">NF685_00020</name>
</gene>
<dbReference type="SUPFAM" id="SSF51294">
    <property type="entry name" value="Hedgehog/intein (Hint) domain"/>
    <property type="match status" value="1"/>
</dbReference>
<feature type="domain" description="Hedgehog/Intein (Hint)" evidence="1">
    <location>
        <begin position="20"/>
        <end position="153"/>
    </location>
</feature>
<dbReference type="EMBL" id="JAMXQU010000001">
    <property type="protein sequence ID" value="MCO6158419.1"/>
    <property type="molecule type" value="Genomic_DNA"/>
</dbReference>
<comment type="caution">
    <text evidence="2">The sequence shown here is derived from an EMBL/GenBank/DDBJ whole genome shotgun (WGS) entry which is preliminary data.</text>
</comment>
<evidence type="ECO:0000313" key="3">
    <source>
        <dbReference type="Proteomes" id="UP001523401"/>
    </source>
</evidence>
<dbReference type="InterPro" id="IPR036844">
    <property type="entry name" value="Hint_dom_sf"/>
</dbReference>
<sequence length="364" mass="39409">MADYTGGMNEFVLGTLTTTPCYLPGTLVATPSGPVAVEALSVGDEVLTYQATGIEAVPLCWIGKKTVTATLAEERPVRVRANAQADNSPSQDLLITPEHCLFLADHLIPARMLVNGSSIVIDEQDVFEVYHIETEHHAIIMANGALSETYLDTGNRLSFTQEGSLINGVFTPVKSWETDAAAPLGVARSLVEPVFTSLQERAAQLGYVSEGPSTPLTDDPDLHLLTSQGAKIRPIRRTLQGYVFELPAGIDRAWLCSRASRPSDTIGPFVNDRRNLGVLVGTIMVFESRSTQHIAAHLEDRTIEGWQSYENDTCRWTDGRALVQFAETAATSPSLVMIDIVAAGPYHTEPSTGFALTDELRAIA</sequence>
<proteinExistence type="predicted"/>
<dbReference type="RefSeq" id="WP_252848127.1">
    <property type="nucleotide sequence ID" value="NZ_JAMXQU010000001.1"/>
</dbReference>
<keyword evidence="3" id="KW-1185">Reference proteome</keyword>
<dbReference type="Gene3D" id="2.170.16.10">
    <property type="entry name" value="Hedgehog/Intein (Hint) domain"/>
    <property type="match status" value="1"/>
</dbReference>
<dbReference type="InterPro" id="IPR028992">
    <property type="entry name" value="Hedgehog/Intein_dom"/>
</dbReference>